<dbReference type="EMBL" id="JAXCGZ010021984">
    <property type="protein sequence ID" value="KAK7040236.1"/>
    <property type="molecule type" value="Genomic_DNA"/>
</dbReference>
<dbReference type="AlphaFoldDB" id="A0AAN8WCB2"/>
<accession>A0AAN8WCB2</accession>
<keyword evidence="2" id="KW-1185">Reference proteome</keyword>
<gene>
    <name evidence="1" type="ORF">SK128_005119</name>
</gene>
<dbReference type="Proteomes" id="UP001381693">
    <property type="component" value="Unassembled WGS sequence"/>
</dbReference>
<reference evidence="1 2" key="1">
    <citation type="submission" date="2023-11" db="EMBL/GenBank/DDBJ databases">
        <title>Halocaridina rubra genome assembly.</title>
        <authorList>
            <person name="Smith C."/>
        </authorList>
    </citation>
    <scope>NUCLEOTIDE SEQUENCE [LARGE SCALE GENOMIC DNA]</scope>
    <source>
        <strain evidence="1">EP-1</strain>
        <tissue evidence="1">Whole</tissue>
    </source>
</reference>
<sequence>MEGYPPSAECEDTQNDQVDLESDQAEPLLLAHKKILPAEPHIKALPAISPTSTAIYTAPITSTATYTTPTISTATSTAPGISTATASTISIATQTASTIPTSASTVPATYITSPTVPISQKPMAQSPPTLQTDTTYQDFREWCRRWNDFFTMVDLQKMLREKELIQLQMCLFLDVQRI</sequence>
<proteinExistence type="predicted"/>
<organism evidence="1 2">
    <name type="scientific">Halocaridina rubra</name>
    <name type="common">Hawaiian red shrimp</name>
    <dbReference type="NCBI Taxonomy" id="373956"/>
    <lineage>
        <taxon>Eukaryota</taxon>
        <taxon>Metazoa</taxon>
        <taxon>Ecdysozoa</taxon>
        <taxon>Arthropoda</taxon>
        <taxon>Crustacea</taxon>
        <taxon>Multicrustacea</taxon>
        <taxon>Malacostraca</taxon>
        <taxon>Eumalacostraca</taxon>
        <taxon>Eucarida</taxon>
        <taxon>Decapoda</taxon>
        <taxon>Pleocyemata</taxon>
        <taxon>Caridea</taxon>
        <taxon>Atyoidea</taxon>
        <taxon>Atyidae</taxon>
        <taxon>Halocaridina</taxon>
    </lineage>
</organism>
<name>A0AAN8WCB2_HALRR</name>
<protein>
    <submittedName>
        <fullName evidence="1">Uncharacterized protein</fullName>
    </submittedName>
</protein>
<comment type="caution">
    <text evidence="1">The sequence shown here is derived from an EMBL/GenBank/DDBJ whole genome shotgun (WGS) entry which is preliminary data.</text>
</comment>
<evidence type="ECO:0000313" key="2">
    <source>
        <dbReference type="Proteomes" id="UP001381693"/>
    </source>
</evidence>
<evidence type="ECO:0000313" key="1">
    <source>
        <dbReference type="EMBL" id="KAK7040236.1"/>
    </source>
</evidence>